<gene>
    <name evidence="3" type="ORF">F8388_018207</name>
</gene>
<dbReference type="PANTHER" id="PTHR31286:SF167">
    <property type="entry name" value="OS09G0268800 PROTEIN"/>
    <property type="match status" value="1"/>
</dbReference>
<dbReference type="InterPro" id="IPR002156">
    <property type="entry name" value="RNaseH_domain"/>
</dbReference>
<dbReference type="InterPro" id="IPR025836">
    <property type="entry name" value="Zn_knuckle_CX2CX4HX4C"/>
</dbReference>
<dbReference type="GO" id="GO:0004523">
    <property type="term" value="F:RNA-DNA hybrid ribonuclease activity"/>
    <property type="evidence" value="ECO:0007669"/>
    <property type="project" value="InterPro"/>
</dbReference>
<dbReference type="Pfam" id="PF14392">
    <property type="entry name" value="zf-CCHC_4"/>
    <property type="match status" value="1"/>
</dbReference>
<evidence type="ECO:0000259" key="1">
    <source>
        <dbReference type="Pfam" id="PF13456"/>
    </source>
</evidence>
<reference evidence="3 4" key="1">
    <citation type="journal article" date="2020" name="bioRxiv">
        <title>Sequence and annotation of 42 cannabis genomes reveals extensive copy number variation in cannabinoid synthesis and pathogen resistance genes.</title>
        <authorList>
            <person name="Mckernan K.J."/>
            <person name="Helbert Y."/>
            <person name="Kane L.T."/>
            <person name="Ebling H."/>
            <person name="Zhang L."/>
            <person name="Liu B."/>
            <person name="Eaton Z."/>
            <person name="Mclaughlin S."/>
            <person name="Kingan S."/>
            <person name="Baybayan P."/>
            <person name="Concepcion G."/>
            <person name="Jordan M."/>
            <person name="Riva A."/>
            <person name="Barbazuk W."/>
            <person name="Harkins T."/>
        </authorList>
    </citation>
    <scope>NUCLEOTIDE SEQUENCE [LARGE SCALE GENOMIC DNA]</scope>
    <source>
        <strain evidence="4">cv. Jamaican Lion 4</strain>
        <tissue evidence="3">Leaf</tissue>
    </source>
</reference>
<dbReference type="CDD" id="cd06222">
    <property type="entry name" value="RNase_H_like"/>
    <property type="match status" value="1"/>
</dbReference>
<feature type="domain" description="Zinc knuckle CX2CX4HX4C" evidence="2">
    <location>
        <begin position="205"/>
        <end position="235"/>
    </location>
</feature>
<proteinExistence type="predicted"/>
<evidence type="ECO:0000313" key="3">
    <source>
        <dbReference type="EMBL" id="KAF4380083.1"/>
    </source>
</evidence>
<dbReference type="GO" id="GO:0003676">
    <property type="term" value="F:nucleic acid binding"/>
    <property type="evidence" value="ECO:0007669"/>
    <property type="project" value="InterPro"/>
</dbReference>
<evidence type="ECO:0008006" key="5">
    <source>
        <dbReference type="Google" id="ProtNLM"/>
    </source>
</evidence>
<name>A0A7J6GAV0_CANSA</name>
<dbReference type="AlphaFoldDB" id="A0A7J6GAV0"/>
<dbReference type="EMBL" id="JAATIP010000066">
    <property type="protein sequence ID" value="KAF4380083.1"/>
    <property type="molecule type" value="Genomic_DNA"/>
</dbReference>
<organism evidence="3 4">
    <name type="scientific">Cannabis sativa</name>
    <name type="common">Hemp</name>
    <name type="synonym">Marijuana</name>
    <dbReference type="NCBI Taxonomy" id="3483"/>
    <lineage>
        <taxon>Eukaryota</taxon>
        <taxon>Viridiplantae</taxon>
        <taxon>Streptophyta</taxon>
        <taxon>Embryophyta</taxon>
        <taxon>Tracheophyta</taxon>
        <taxon>Spermatophyta</taxon>
        <taxon>Magnoliopsida</taxon>
        <taxon>eudicotyledons</taxon>
        <taxon>Gunneridae</taxon>
        <taxon>Pentapetalae</taxon>
        <taxon>rosids</taxon>
        <taxon>fabids</taxon>
        <taxon>Rosales</taxon>
        <taxon>Cannabaceae</taxon>
        <taxon>Cannabis</taxon>
    </lineage>
</organism>
<accession>A0A7J6GAV0</accession>
<protein>
    <recommendedName>
        <fullName evidence="5">CCHC-type domain-containing protein</fullName>
    </recommendedName>
</protein>
<dbReference type="InterPro" id="IPR040256">
    <property type="entry name" value="At4g02000-like"/>
</dbReference>
<sequence length="616" mass="68121">MLEKPTKMMNPDTTMEELLNRTTNLTVLDEEGWEINEAGGSEVNALCAMGRWCSNRPMSRSLLRTILGRVWGISDKDWNVEIKLTTAAASFLVFSFKSTKDLNRILAKNPWFLNNGILILERFNGIPQNWEICLSKFPLSGRILNLPARSITKGNLERLVGFAGEVIEIQKIDIPKIVSKGFFTFKVMYDISKPICPGFLFPIEGRKIWLPYRYDRLPYMCFNCGFVGHDTRVCAEPMKFVEDGLRNQLPGYGSWLKIVEKTEPLFSQIKNSSGGLPPISPPPGFKEISSSSTGMLQSGVGKGVNHKPEFRIGVNMEVSPNSGLSSYISGSRILEKGKERVIDEAPGLLMEVPLSLKVGNIAGCSDQLKSDGQGCSKRNGAWREECMADLDNSTIPNKFSPPCPLENPIKSPIIDSCTLMDIPLTYDSNLEALIKMEGPAKRRKVIPKRTKNNGELLMEGYRWCVGDGRSIRINEDPWLPRAESGKFMEWAAGFTRMTPLGSLQLPRPAPSRPIDTWTTPPSDVLLINTDAALKMGVLGCGLSAIIRDHAGQLVVAEVAFIHGCLSVQLAEAAAIKLGIQLALRWSIQKARLGSDCQPIVKALNSDLNVPRIGGKW</sequence>
<dbReference type="PANTHER" id="PTHR31286">
    <property type="entry name" value="GLYCINE-RICH CELL WALL STRUCTURAL PROTEIN 1.8-LIKE"/>
    <property type="match status" value="1"/>
</dbReference>
<dbReference type="Pfam" id="PF13456">
    <property type="entry name" value="RVT_3"/>
    <property type="match status" value="1"/>
</dbReference>
<evidence type="ECO:0000259" key="2">
    <source>
        <dbReference type="Pfam" id="PF14392"/>
    </source>
</evidence>
<dbReference type="Proteomes" id="UP000525078">
    <property type="component" value="Unassembled WGS sequence"/>
</dbReference>
<comment type="caution">
    <text evidence="3">The sequence shown here is derived from an EMBL/GenBank/DDBJ whole genome shotgun (WGS) entry which is preliminary data.</text>
</comment>
<dbReference type="InterPro" id="IPR044730">
    <property type="entry name" value="RNase_H-like_dom_plant"/>
</dbReference>
<feature type="domain" description="RNase H type-1" evidence="1">
    <location>
        <begin position="528"/>
        <end position="605"/>
    </location>
</feature>
<evidence type="ECO:0000313" key="4">
    <source>
        <dbReference type="Proteomes" id="UP000525078"/>
    </source>
</evidence>